<evidence type="ECO:0000256" key="2">
    <source>
        <dbReference type="ARBA" id="ARBA00022679"/>
    </source>
</evidence>
<evidence type="ECO:0000313" key="6">
    <source>
        <dbReference type="Proteomes" id="UP001370490"/>
    </source>
</evidence>
<sequence length="318" mass="36730">MESHEGDLQLLREKIKALPSKPNGWDGRADTPFYQYQGFWHYAFALENIMWQQEHFVGQPSDIVIATPQKGGTTWLRALAFAIATRDQFNSSTSPLLTNVSHGCVRRLEMPSLREVPKTPLLGTHTPYVSLPKSTLASGCKIVYMCREPKDLFVSQWHFYRSLAKEQVSLEEAFELFCEGLSPYGPYWHHVLGYWNASLKHPNEVLFLKYEDMKKSTADQVKKLAEFMGYPFSAEEETEGEVQNLVDFCSFDNLRNLQVSKTGIFQVTEELKVSNKLYYRRGDIGDWKNHLTREMQERIDQITEERFKSCGLTFDIAT</sequence>
<protein>
    <recommendedName>
        <fullName evidence="3">Sulfotransferase</fullName>
        <ecNumber evidence="3">2.8.2.-</ecNumber>
    </recommendedName>
</protein>
<organism evidence="5 6">
    <name type="scientific">Dillenia turbinata</name>
    <dbReference type="NCBI Taxonomy" id="194707"/>
    <lineage>
        <taxon>Eukaryota</taxon>
        <taxon>Viridiplantae</taxon>
        <taxon>Streptophyta</taxon>
        <taxon>Embryophyta</taxon>
        <taxon>Tracheophyta</taxon>
        <taxon>Spermatophyta</taxon>
        <taxon>Magnoliopsida</taxon>
        <taxon>eudicotyledons</taxon>
        <taxon>Gunneridae</taxon>
        <taxon>Pentapetalae</taxon>
        <taxon>Dilleniales</taxon>
        <taxon>Dilleniaceae</taxon>
        <taxon>Dillenia</taxon>
    </lineage>
</organism>
<comment type="caution">
    <text evidence="5">The sequence shown here is derived from an EMBL/GenBank/DDBJ whole genome shotgun (WGS) entry which is preliminary data.</text>
</comment>
<evidence type="ECO:0000259" key="4">
    <source>
        <dbReference type="Pfam" id="PF00685"/>
    </source>
</evidence>
<keyword evidence="2 3" id="KW-0808">Transferase</keyword>
<dbReference type="Gene3D" id="3.40.50.300">
    <property type="entry name" value="P-loop containing nucleotide triphosphate hydrolases"/>
    <property type="match status" value="1"/>
</dbReference>
<proteinExistence type="inferred from homology"/>
<feature type="domain" description="Sulfotransferase" evidence="4">
    <location>
        <begin position="60"/>
        <end position="310"/>
    </location>
</feature>
<gene>
    <name evidence="5" type="ORF">RJ641_009496</name>
</gene>
<dbReference type="SUPFAM" id="SSF52540">
    <property type="entry name" value="P-loop containing nucleoside triphosphate hydrolases"/>
    <property type="match status" value="1"/>
</dbReference>
<evidence type="ECO:0000256" key="1">
    <source>
        <dbReference type="ARBA" id="ARBA00005771"/>
    </source>
</evidence>
<keyword evidence="6" id="KW-1185">Reference proteome</keyword>
<evidence type="ECO:0000313" key="5">
    <source>
        <dbReference type="EMBL" id="KAK6925170.1"/>
    </source>
</evidence>
<dbReference type="EMBL" id="JBAMMX010000016">
    <property type="protein sequence ID" value="KAK6925170.1"/>
    <property type="molecule type" value="Genomic_DNA"/>
</dbReference>
<dbReference type="AlphaFoldDB" id="A0AAN8Z7E6"/>
<dbReference type="EC" id="2.8.2.-" evidence="3"/>
<evidence type="ECO:0000256" key="3">
    <source>
        <dbReference type="RuleBase" id="RU361155"/>
    </source>
</evidence>
<dbReference type="PANTHER" id="PTHR11783">
    <property type="entry name" value="SULFOTRANSFERASE SULT"/>
    <property type="match status" value="1"/>
</dbReference>
<dbReference type="Pfam" id="PF00685">
    <property type="entry name" value="Sulfotransfer_1"/>
    <property type="match status" value="1"/>
</dbReference>
<dbReference type="Proteomes" id="UP001370490">
    <property type="component" value="Unassembled WGS sequence"/>
</dbReference>
<dbReference type="InterPro" id="IPR000863">
    <property type="entry name" value="Sulfotransferase_dom"/>
</dbReference>
<accession>A0AAN8Z7E6</accession>
<name>A0AAN8Z7E6_9MAGN</name>
<comment type="similarity">
    <text evidence="1 3">Belongs to the sulfotransferase 1 family.</text>
</comment>
<dbReference type="GO" id="GO:0008146">
    <property type="term" value="F:sulfotransferase activity"/>
    <property type="evidence" value="ECO:0007669"/>
    <property type="project" value="InterPro"/>
</dbReference>
<dbReference type="InterPro" id="IPR027417">
    <property type="entry name" value="P-loop_NTPase"/>
</dbReference>
<reference evidence="5 6" key="1">
    <citation type="submission" date="2023-12" db="EMBL/GenBank/DDBJ databases">
        <title>A high-quality genome assembly for Dillenia turbinata (Dilleniales).</title>
        <authorList>
            <person name="Chanderbali A."/>
        </authorList>
    </citation>
    <scope>NUCLEOTIDE SEQUENCE [LARGE SCALE GENOMIC DNA]</scope>
    <source>
        <strain evidence="5">LSX21</strain>
        <tissue evidence="5">Leaf</tissue>
    </source>
</reference>